<keyword evidence="3" id="KW-0201">Cytochrome c-type biogenesis</keyword>
<dbReference type="EMBL" id="CADCSY010000007">
    <property type="protein sequence ID" value="CAA9211362.1"/>
    <property type="molecule type" value="Genomic_DNA"/>
</dbReference>
<dbReference type="Gene3D" id="2.40.50.140">
    <property type="entry name" value="Nucleic acid-binding proteins"/>
    <property type="match status" value="1"/>
</dbReference>
<organism evidence="8">
    <name type="scientific">uncultured Acidimicrobiales bacterium</name>
    <dbReference type="NCBI Taxonomy" id="310071"/>
    <lineage>
        <taxon>Bacteria</taxon>
        <taxon>Bacillati</taxon>
        <taxon>Actinomycetota</taxon>
        <taxon>Acidimicrobiia</taxon>
        <taxon>Acidimicrobiales</taxon>
        <taxon>environmental samples</taxon>
    </lineage>
</organism>
<dbReference type="GO" id="GO:0017003">
    <property type="term" value="P:protein-heme linkage"/>
    <property type="evidence" value="ECO:0007669"/>
    <property type="project" value="InterPro"/>
</dbReference>
<evidence type="ECO:0000256" key="6">
    <source>
        <dbReference type="SAM" id="MobiDB-lite"/>
    </source>
</evidence>
<evidence type="ECO:0000256" key="4">
    <source>
        <dbReference type="ARBA" id="ARBA00023136"/>
    </source>
</evidence>
<dbReference type="InterPro" id="IPR036127">
    <property type="entry name" value="CcmE-like_sf"/>
</dbReference>
<dbReference type="Pfam" id="PF03100">
    <property type="entry name" value="CcmE"/>
    <property type="match status" value="1"/>
</dbReference>
<dbReference type="GO" id="GO:0017004">
    <property type="term" value="P:cytochrome complex assembly"/>
    <property type="evidence" value="ECO:0007669"/>
    <property type="project" value="UniProtKB-KW"/>
</dbReference>
<feature type="compositionally biased region" description="Basic and acidic residues" evidence="6">
    <location>
        <begin position="10"/>
        <end position="24"/>
    </location>
</feature>
<evidence type="ECO:0000313" key="8">
    <source>
        <dbReference type="EMBL" id="CAA9211362.1"/>
    </source>
</evidence>
<feature type="region of interest" description="Disordered" evidence="6">
    <location>
        <begin position="1"/>
        <end position="30"/>
    </location>
</feature>
<gene>
    <name evidence="8" type="ORF">AVDCRST_MAG20-57</name>
</gene>
<reference evidence="8" key="1">
    <citation type="submission" date="2020-02" db="EMBL/GenBank/DDBJ databases">
        <authorList>
            <person name="Meier V. D."/>
        </authorList>
    </citation>
    <scope>NUCLEOTIDE SEQUENCE</scope>
    <source>
        <strain evidence="8">AVDCRST_MAG20</strain>
    </source>
</reference>
<dbReference type="SUPFAM" id="SSF82093">
    <property type="entry name" value="Heme chaperone CcmE"/>
    <property type="match status" value="1"/>
</dbReference>
<keyword evidence="4 7" id="KW-0472">Membrane</keyword>
<dbReference type="InterPro" id="IPR012340">
    <property type="entry name" value="NA-bd_OB-fold"/>
</dbReference>
<dbReference type="GO" id="GO:0020037">
    <property type="term" value="F:heme binding"/>
    <property type="evidence" value="ECO:0007669"/>
    <property type="project" value="InterPro"/>
</dbReference>
<proteinExistence type="predicted"/>
<dbReference type="AlphaFoldDB" id="A0A6J4H052"/>
<protein>
    <recommendedName>
        <fullName evidence="9">Cytochrome c-type biogenesis protein CcmE, heme chaperone</fullName>
    </recommendedName>
</protein>
<evidence type="ECO:0000256" key="3">
    <source>
        <dbReference type="ARBA" id="ARBA00022748"/>
    </source>
</evidence>
<sequence length="188" mass="20238">MSGPGISGDVGRDHLDRDDDDIRPFSEAGGPRVGRTFQRNRLRLGLVIAAVAGAIAFLLLQGLGSATTYFRNADEAVDDRSALGTDRFRLQGTVVEGSRRQVGETVEFTVAYDCAFVPVVHRGDPPELFKEGIPVVLEGAFPTEAATTYESDRILVRHTSEYRTEESDRLALAAEEQCPGARGAAVGS</sequence>
<accession>A0A6J4H052</accession>
<dbReference type="GO" id="GO:0046872">
    <property type="term" value="F:metal ion binding"/>
    <property type="evidence" value="ECO:0007669"/>
    <property type="project" value="UniProtKB-KW"/>
</dbReference>
<dbReference type="GO" id="GO:0005886">
    <property type="term" value="C:plasma membrane"/>
    <property type="evidence" value="ECO:0007669"/>
    <property type="project" value="InterPro"/>
</dbReference>
<keyword evidence="7" id="KW-1133">Transmembrane helix</keyword>
<evidence type="ECO:0000256" key="1">
    <source>
        <dbReference type="ARBA" id="ARBA00004370"/>
    </source>
</evidence>
<keyword evidence="5" id="KW-0479">Metal-binding</keyword>
<evidence type="ECO:0000256" key="7">
    <source>
        <dbReference type="SAM" id="Phobius"/>
    </source>
</evidence>
<keyword evidence="2 5" id="KW-0349">Heme</keyword>
<feature type="transmembrane region" description="Helical" evidence="7">
    <location>
        <begin position="42"/>
        <end position="63"/>
    </location>
</feature>
<keyword evidence="5" id="KW-0408">Iron</keyword>
<evidence type="ECO:0000256" key="2">
    <source>
        <dbReference type="ARBA" id="ARBA00022617"/>
    </source>
</evidence>
<feature type="binding site" description="axial binding residue" evidence="5">
    <location>
        <position position="162"/>
    </location>
    <ligand>
        <name>heme</name>
        <dbReference type="ChEBI" id="CHEBI:30413"/>
    </ligand>
    <ligandPart>
        <name>Fe</name>
        <dbReference type="ChEBI" id="CHEBI:18248"/>
    </ligandPart>
</feature>
<evidence type="ECO:0008006" key="9">
    <source>
        <dbReference type="Google" id="ProtNLM"/>
    </source>
</evidence>
<name>A0A6J4H052_9ACTN</name>
<feature type="binding site" description="covalent" evidence="5">
    <location>
        <position position="158"/>
    </location>
    <ligand>
        <name>heme</name>
        <dbReference type="ChEBI" id="CHEBI:30413"/>
    </ligand>
</feature>
<evidence type="ECO:0000256" key="5">
    <source>
        <dbReference type="PIRSR" id="PIRSR604329-50"/>
    </source>
</evidence>
<keyword evidence="7" id="KW-0812">Transmembrane</keyword>
<dbReference type="InterPro" id="IPR004329">
    <property type="entry name" value="CcmE"/>
</dbReference>
<comment type="subcellular location">
    <subcellularLocation>
        <location evidence="1">Membrane</location>
    </subcellularLocation>
</comment>